<reference evidence="2 3" key="1">
    <citation type="submission" date="2016-10" db="EMBL/GenBank/DDBJ databases">
        <authorList>
            <person name="de Groot N.N."/>
        </authorList>
    </citation>
    <scope>NUCLEOTIDE SEQUENCE [LARGE SCALE GENOMIC DNA]</scope>
    <source>
        <strain evidence="2 3">DSM 43067</strain>
    </source>
</reference>
<evidence type="ECO:0000313" key="2">
    <source>
        <dbReference type="EMBL" id="SFO15618.1"/>
    </source>
</evidence>
<dbReference type="Proteomes" id="UP000183413">
    <property type="component" value="Unassembled WGS sequence"/>
</dbReference>
<dbReference type="InParanoid" id="A0A1I5EVR1"/>
<evidence type="ECO:0000256" key="1">
    <source>
        <dbReference type="SAM" id="MobiDB-lite"/>
    </source>
</evidence>
<name>A0A1I5EVR1_9ACTN</name>
<sequence>MPDFALPADIPLGPFEGTLINVHAAKGKSARVHADRSCSALRTKDVRSLTLPLNAETIGRMCRQCAVWRRWARPGTALDIFLQAVTGMGLSYELDTHSAPDDEDWPEEEVAAAALLLCEGDSPPGEDDDEDRWPEFEKARTVRQAVFQRWTNAAESLNQALAVVGRYPWLEPWARTRLARKSEYVEASRVLAARFCRPEALLAATAVFQAPDPDLPAEDPAFTVLGDPAAVQFRLQRLWRRWKERAAADWLTPDQQSLLTYDLEEGIQRKYKQLRVVLARGAELITEWAARAQSQADRQPEYPEWPILARVPEAETSESGFRGDFEEAVTHWDLAVLAAYTVEADWGRRTMLLRVPAVIGERLLAGGSTLVCEPGDDGLPAPPNIRATDELLTPGVLDDTPVVERRPITAAHLRALRAAAGLATDQLAIVASVENGVEVLPVSVIEERCAAGWRGVFIAGASDLPASMIAPWMERITADDAADPEREWAPQHHLSPRDPDFARHLGAAAGEAWLQTMLSASHYSHGERERTLRCLALARNVHDLRTLNGSVDPRHRTVPMGVWEALLAADGLDLRPFQQEDETKMWGGGIGAPLGVLADVQIYTTNADPAVMGKGHSPYCSHAHGRDVTENDDLLTAADLLRREDFDWCSKCGGYAVRRLTDIQLDYYRAAHRLHSVAKRLRPGFSRPDAEETATILAELEALRKWRPGKYSDWHGGQAWRWQGIARDLSAQARRLTSAEPGTSASGNVVRFPEPDEQR</sequence>
<feature type="region of interest" description="Disordered" evidence="1">
    <location>
        <begin position="734"/>
        <end position="759"/>
    </location>
</feature>
<dbReference type="RefSeq" id="WP_075021123.1">
    <property type="nucleotide sequence ID" value="NZ_FOVH01000004.1"/>
</dbReference>
<gene>
    <name evidence="2" type="ORF">SAMN04489713_104311</name>
</gene>
<dbReference type="EMBL" id="FOVH01000004">
    <property type="protein sequence ID" value="SFO15618.1"/>
    <property type="molecule type" value="Genomic_DNA"/>
</dbReference>
<dbReference type="AlphaFoldDB" id="A0A1I5EVR1"/>
<dbReference type="STRING" id="1993.SAMN04489713_104311"/>
<proteinExistence type="predicted"/>
<keyword evidence="3" id="KW-1185">Reference proteome</keyword>
<accession>A0A1I5EVR1</accession>
<protein>
    <submittedName>
        <fullName evidence="2">Uncharacterized protein</fullName>
    </submittedName>
</protein>
<organism evidence="2 3">
    <name type="scientific">Actinomadura madurae</name>
    <dbReference type="NCBI Taxonomy" id="1993"/>
    <lineage>
        <taxon>Bacteria</taxon>
        <taxon>Bacillati</taxon>
        <taxon>Actinomycetota</taxon>
        <taxon>Actinomycetes</taxon>
        <taxon>Streptosporangiales</taxon>
        <taxon>Thermomonosporaceae</taxon>
        <taxon>Actinomadura</taxon>
    </lineage>
</organism>
<evidence type="ECO:0000313" key="3">
    <source>
        <dbReference type="Proteomes" id="UP000183413"/>
    </source>
</evidence>